<keyword evidence="6 14" id="KW-0812">Transmembrane</keyword>
<feature type="transmembrane region" description="Helical" evidence="14">
    <location>
        <begin position="1034"/>
        <end position="1055"/>
    </location>
</feature>
<dbReference type="SMART" id="SM00744">
    <property type="entry name" value="RINGv"/>
    <property type="match status" value="1"/>
</dbReference>
<comment type="subcellular location">
    <subcellularLocation>
        <location evidence="2">Membrane</location>
        <topology evidence="2">Multi-pass membrane protein</topology>
    </subcellularLocation>
</comment>
<feature type="compositionally biased region" description="Basic and acidic residues" evidence="13">
    <location>
        <begin position="314"/>
        <end position="327"/>
    </location>
</feature>
<keyword evidence="12 14" id="KW-0472">Membrane</keyword>
<dbReference type="Pfam" id="PF23113">
    <property type="entry name" value="MARCHF6_C"/>
    <property type="match status" value="1"/>
</dbReference>
<dbReference type="InterPro" id="IPR057211">
    <property type="entry name" value="DUF7889"/>
</dbReference>
<evidence type="ECO:0000256" key="12">
    <source>
        <dbReference type="ARBA" id="ARBA00023136"/>
    </source>
</evidence>
<dbReference type="PANTHER" id="PTHR13145">
    <property type="entry name" value="SSM4 PROTEIN"/>
    <property type="match status" value="1"/>
</dbReference>
<accession>A0A136JCN5</accession>
<feature type="transmembrane region" description="Helical" evidence="14">
    <location>
        <begin position="775"/>
        <end position="793"/>
    </location>
</feature>
<dbReference type="InterPro" id="IPR011016">
    <property type="entry name" value="Znf_RING-CH"/>
</dbReference>
<keyword evidence="10" id="KW-0862">Zinc</keyword>
<evidence type="ECO:0000256" key="7">
    <source>
        <dbReference type="ARBA" id="ARBA00022723"/>
    </source>
</evidence>
<keyword evidence="5" id="KW-0808">Transferase</keyword>
<evidence type="ECO:0000256" key="6">
    <source>
        <dbReference type="ARBA" id="ARBA00022692"/>
    </source>
</evidence>
<evidence type="ECO:0000256" key="10">
    <source>
        <dbReference type="ARBA" id="ARBA00022833"/>
    </source>
</evidence>
<feature type="transmembrane region" description="Helical" evidence="14">
    <location>
        <begin position="245"/>
        <end position="264"/>
    </location>
</feature>
<feature type="region of interest" description="Disordered" evidence="13">
    <location>
        <begin position="409"/>
        <end position="438"/>
    </location>
</feature>
<feature type="transmembrane region" description="Helical" evidence="14">
    <location>
        <begin position="1426"/>
        <end position="1453"/>
    </location>
</feature>
<evidence type="ECO:0000313" key="17">
    <source>
        <dbReference type="Proteomes" id="UP000070501"/>
    </source>
</evidence>
<name>A0A136JCN5_9PEZI</name>
<evidence type="ECO:0000259" key="15">
    <source>
        <dbReference type="PROSITE" id="PS51292"/>
    </source>
</evidence>
<dbReference type="CDD" id="cd16702">
    <property type="entry name" value="RING_CH-C4HC3_MARCH6"/>
    <property type="match status" value="1"/>
</dbReference>
<evidence type="ECO:0000256" key="2">
    <source>
        <dbReference type="ARBA" id="ARBA00004141"/>
    </source>
</evidence>
<gene>
    <name evidence="16" type="ORF">Micbo1qcDRAFT_132861</name>
</gene>
<feature type="transmembrane region" description="Helical" evidence="14">
    <location>
        <begin position="1473"/>
        <end position="1495"/>
    </location>
</feature>
<reference evidence="17" key="1">
    <citation type="submission" date="2016-02" db="EMBL/GenBank/DDBJ databases">
        <title>Draft genome sequence of Microdochium bolleyi, a fungal endophyte of beachgrass.</title>
        <authorList>
            <consortium name="DOE Joint Genome Institute"/>
            <person name="David A.S."/>
            <person name="May G."/>
            <person name="Haridas S."/>
            <person name="Lim J."/>
            <person name="Wang M."/>
            <person name="Labutti K."/>
            <person name="Lipzen A."/>
            <person name="Barry K."/>
            <person name="Grigoriev I.V."/>
        </authorList>
    </citation>
    <scope>NUCLEOTIDE SEQUENCE [LARGE SCALE GENOMIC DNA]</scope>
    <source>
        <strain evidence="17">J235TASD1</strain>
    </source>
</reference>
<dbReference type="GO" id="GO:0008270">
    <property type="term" value="F:zinc ion binding"/>
    <property type="evidence" value="ECO:0007669"/>
    <property type="project" value="UniProtKB-KW"/>
</dbReference>
<evidence type="ECO:0000256" key="5">
    <source>
        <dbReference type="ARBA" id="ARBA00022679"/>
    </source>
</evidence>
<feature type="compositionally biased region" description="Polar residues" evidence="13">
    <location>
        <begin position="493"/>
        <end position="502"/>
    </location>
</feature>
<keyword evidence="9" id="KW-0833">Ubl conjugation pathway</keyword>
<evidence type="ECO:0000256" key="1">
    <source>
        <dbReference type="ARBA" id="ARBA00000900"/>
    </source>
</evidence>
<feature type="domain" description="RING-CH-type" evidence="15">
    <location>
        <begin position="3"/>
        <end position="64"/>
    </location>
</feature>
<protein>
    <recommendedName>
        <fullName evidence="4">RING-type E3 ubiquitin transferase</fullName>
        <ecNumber evidence="4">2.3.2.27</ecNumber>
    </recommendedName>
</protein>
<dbReference type="InParanoid" id="A0A136JCN5"/>
<feature type="transmembrane region" description="Helical" evidence="14">
    <location>
        <begin position="1516"/>
        <end position="1535"/>
    </location>
</feature>
<evidence type="ECO:0000256" key="9">
    <source>
        <dbReference type="ARBA" id="ARBA00022786"/>
    </source>
</evidence>
<dbReference type="GO" id="GO:0061630">
    <property type="term" value="F:ubiquitin protein ligase activity"/>
    <property type="evidence" value="ECO:0007669"/>
    <property type="project" value="UniProtKB-EC"/>
</dbReference>
<dbReference type="Proteomes" id="UP000070501">
    <property type="component" value="Unassembled WGS sequence"/>
</dbReference>
<feature type="transmembrane region" description="Helical" evidence="14">
    <location>
        <begin position="92"/>
        <end position="111"/>
    </location>
</feature>
<feature type="transmembrane region" description="Helical" evidence="14">
    <location>
        <begin position="1322"/>
        <end position="1345"/>
    </location>
</feature>
<keyword evidence="8" id="KW-0863">Zinc-finger</keyword>
<feature type="transmembrane region" description="Helical" evidence="14">
    <location>
        <begin position="1093"/>
        <end position="1116"/>
    </location>
</feature>
<dbReference type="EMBL" id="KQ964247">
    <property type="protein sequence ID" value="KXJ94868.1"/>
    <property type="molecule type" value="Genomic_DNA"/>
</dbReference>
<dbReference type="GO" id="GO:0005789">
    <property type="term" value="C:endoplasmic reticulum membrane"/>
    <property type="evidence" value="ECO:0007669"/>
    <property type="project" value="TreeGrafter"/>
</dbReference>
<proteinExistence type="predicted"/>
<evidence type="ECO:0000256" key="4">
    <source>
        <dbReference type="ARBA" id="ARBA00012483"/>
    </source>
</evidence>
<dbReference type="Pfam" id="PF12906">
    <property type="entry name" value="RINGv"/>
    <property type="match status" value="1"/>
</dbReference>
<evidence type="ECO:0000256" key="3">
    <source>
        <dbReference type="ARBA" id="ARBA00004906"/>
    </source>
</evidence>
<comment type="pathway">
    <text evidence="3">Protein modification; protein ubiquitination.</text>
</comment>
<dbReference type="EC" id="2.3.2.27" evidence="4"/>
<dbReference type="InterPro" id="IPR056521">
    <property type="entry name" value="MARCHF6-like_C"/>
</dbReference>
<feature type="compositionally biased region" description="Basic and acidic residues" evidence="13">
    <location>
        <begin position="609"/>
        <end position="621"/>
    </location>
</feature>
<feature type="region of interest" description="Disordered" evidence="13">
    <location>
        <begin position="282"/>
        <end position="357"/>
    </location>
</feature>
<feature type="region of interest" description="Disordered" evidence="13">
    <location>
        <begin position="554"/>
        <end position="621"/>
    </location>
</feature>
<keyword evidence="17" id="KW-1185">Reference proteome</keyword>
<dbReference type="STRING" id="196109.A0A136JCN5"/>
<dbReference type="FunFam" id="3.30.40.10:FF:000287">
    <property type="entry name" value="RING finger membrane protein"/>
    <property type="match status" value="1"/>
</dbReference>
<comment type="catalytic activity">
    <reaction evidence="1">
        <text>S-ubiquitinyl-[E2 ubiquitin-conjugating enzyme]-L-cysteine + [acceptor protein]-L-lysine = [E2 ubiquitin-conjugating enzyme]-L-cysteine + N(6)-ubiquitinyl-[acceptor protein]-L-lysine.</text>
        <dbReference type="EC" id="2.3.2.27"/>
    </reaction>
</comment>
<evidence type="ECO:0000256" key="13">
    <source>
        <dbReference type="SAM" id="MobiDB-lite"/>
    </source>
</evidence>
<dbReference type="OrthoDB" id="1108038at2759"/>
<feature type="transmembrane region" description="Helical" evidence="14">
    <location>
        <begin position="1136"/>
        <end position="1154"/>
    </location>
</feature>
<feature type="compositionally biased region" description="Acidic residues" evidence="13">
    <location>
        <begin position="290"/>
        <end position="310"/>
    </location>
</feature>
<keyword evidence="11 14" id="KW-1133">Transmembrane helix</keyword>
<feature type="transmembrane region" description="Helical" evidence="14">
    <location>
        <begin position="938"/>
        <end position="956"/>
    </location>
</feature>
<dbReference type="SUPFAM" id="SSF57850">
    <property type="entry name" value="RING/U-box"/>
    <property type="match status" value="1"/>
</dbReference>
<feature type="transmembrane region" description="Helical" evidence="14">
    <location>
        <begin position="1365"/>
        <end position="1383"/>
    </location>
</feature>
<feature type="region of interest" description="Disordered" evidence="13">
    <location>
        <begin position="470"/>
        <end position="512"/>
    </location>
</feature>
<evidence type="ECO:0000256" key="11">
    <source>
        <dbReference type="ARBA" id="ARBA00022989"/>
    </source>
</evidence>
<organism evidence="16 17">
    <name type="scientific">Microdochium bolleyi</name>
    <dbReference type="NCBI Taxonomy" id="196109"/>
    <lineage>
        <taxon>Eukaryota</taxon>
        <taxon>Fungi</taxon>
        <taxon>Dikarya</taxon>
        <taxon>Ascomycota</taxon>
        <taxon>Pezizomycotina</taxon>
        <taxon>Sordariomycetes</taxon>
        <taxon>Xylariomycetidae</taxon>
        <taxon>Xylariales</taxon>
        <taxon>Microdochiaceae</taxon>
        <taxon>Microdochium</taxon>
    </lineage>
</organism>
<dbReference type="Pfam" id="PF25417">
    <property type="entry name" value="DUF7889"/>
    <property type="match status" value="1"/>
</dbReference>
<evidence type="ECO:0000256" key="14">
    <source>
        <dbReference type="SAM" id="Phobius"/>
    </source>
</evidence>
<feature type="transmembrane region" description="Helical" evidence="14">
    <location>
        <begin position="987"/>
        <end position="1014"/>
    </location>
</feature>
<feature type="compositionally biased region" description="Acidic residues" evidence="13">
    <location>
        <begin position="587"/>
        <end position="604"/>
    </location>
</feature>
<dbReference type="FunCoup" id="A0A136JCN5">
    <property type="interactions" value="508"/>
</dbReference>
<sequence length="1625" mass="181681">MDSATSDPDTCRICRGEATPGEQLFYPCKCSGSIKYVHQDCLMEWLSHSQKKHCELCKTPFRFTKLYSPDMPKRLPFHVFVTHMAKYLFRNVLVWLRATLVASVWLGWLPYLMRSVWSFLFWISDEGFGPSASTPASELHVDPSGRRGYSLSISGHGITTCPSSPLFNLPAQPTTAVGLSELRNSLYEATRAPLNSNTTVDTANVTINAVETGSSSLLSDVGFLRNLTRHPAINRTIITVLEGQVITILVIVCFILIILVRDYVVQQQPELNMRAALAAAEDHAPVQPPLEDEFEEDEDMEDESESDEEWPPIRTREGYRARDDLPRQPRPIAGLRRRATRQNMQDPPNIQNGTTSVLLRTLPEDAPESSVSMYLRIYREAGGDRERILRKIREEGLEDRLRQWVRITQAMPPQPGPSDQDSLSASTGPPQDSMNVAGSHVPIFGREAGDTSASMTSPWNWASLENQAASTIDKGKDKETVESDINDEGQASAFPSSSSTYTGRPRAVSDGPQRHETINPLANNNWSFSRTPQLNHAEGATPPVPVFEGFRPTVRDEEHQSSQDRDTPRAAMTDEREPSDIESVPENWEDEADLAEASESEDAPADIAHVGEPRVHNVDRRDEPAGLVNRVATFMWGDVDAEALEDIAHENAVDIFGDDQAAPFIDNGLAEADDDIMDDELAPDVVDAAVAAGLDPDAIEDQEDFEGIMELIGMRGPLAGLFQNAIFCAFLVSISIFLGIFVPYNIGRVSVWVIANPTRLIRMAFSFSKLVQDCALMVIGFAVAPVFQLLAFWRRVFHVDVGGQTLERVNTQAINIAMGAFNRTTTTFLSEFNLITASEMRNFSAISHEALVFVKADIRYLFTCVAAALDYVFGGNYLTKLATASEMIMYGVPVVLGFLRQLPSLLANSSWSISLNITESAATANPGLASWDTSDRTWAVLAGYLALSVAAGLYLGRGTPISSSEATQDWEASIIDVLNQASGVMKVILIISIEMLVFPLYCGMLLDFALLPLFDNTTLKSRMLFTYNFPLTSIFVHWFVGTGYMFHFALFVAMCRKIMRKGVLYFIRDPDDPEFHPVRDVLERNVTTQLRKIMFSAFVYGALVIVCLGGVVWGLSLALPNVLPIHYSSNEPVLEFPIDLLFYNFLMPLAVRFFKPSDGLHSMYTWWFRTCARGLRLTWFLFGERQIDEEGKLVLRPEQRLSWWQRLFLEVTPEGKIAPKSWAKFFDGGHSTPTARVSDEKMEELSAMKEALVASGQLVGNGRFVRSPASDQVKITKGQRVFLEVSEHNDRIDNRPDHADADTYAGVHYQLVYVPPHFRFRIFLFILFIWLFAAVTGVGFTIIPLVFGRQMFKALIPAHIRTNDIYAFSIGIYVLGSLSYFLLHARSTWNDLSQWTSDRLNRLVEQDAVQRGQQVLRQAARLAYTYTMLLLVFPLLITVVVELYVMMPLHTYISSSNSKRLDGLQEGHTVRVIQAWTLGILYLKLGSRALTVYGGRPAVAVRAVLRRGWLDPDVSVLTRAFVVPGLATGLVMILGPPVLAKTWLSGLVNEADVVQAVTHEQRVLAFRMAYPVTALFWLALLMARRVARIFNGWQVRIRDEAYLMGERLHNFGGTATSSWKGRARL</sequence>
<feature type="transmembrane region" description="Helical" evidence="14">
    <location>
        <begin position="1564"/>
        <end position="1583"/>
    </location>
</feature>
<dbReference type="InterPro" id="IPR013083">
    <property type="entry name" value="Znf_RING/FYVE/PHD"/>
</dbReference>
<keyword evidence="7" id="KW-0479">Metal-binding</keyword>
<feature type="compositionally biased region" description="Polar residues" evidence="13">
    <location>
        <begin position="417"/>
        <end position="436"/>
    </location>
</feature>
<dbReference type="Gene3D" id="3.30.40.10">
    <property type="entry name" value="Zinc/RING finger domain, C3HC4 (zinc finger)"/>
    <property type="match status" value="1"/>
</dbReference>
<feature type="transmembrane region" description="Helical" evidence="14">
    <location>
        <begin position="718"/>
        <end position="742"/>
    </location>
</feature>
<evidence type="ECO:0000313" key="16">
    <source>
        <dbReference type="EMBL" id="KXJ94868.1"/>
    </source>
</evidence>
<feature type="compositionally biased region" description="Polar residues" evidence="13">
    <location>
        <begin position="341"/>
        <end position="357"/>
    </location>
</feature>
<dbReference type="PANTHER" id="PTHR13145:SF0">
    <property type="entry name" value="E3 UBIQUITIN-PROTEIN LIGASE MARCHF6"/>
    <property type="match status" value="1"/>
</dbReference>
<dbReference type="GO" id="GO:0036503">
    <property type="term" value="P:ERAD pathway"/>
    <property type="evidence" value="ECO:0007669"/>
    <property type="project" value="TreeGrafter"/>
</dbReference>
<evidence type="ECO:0000256" key="8">
    <source>
        <dbReference type="ARBA" id="ARBA00022771"/>
    </source>
</evidence>
<feature type="compositionally biased region" description="Basic and acidic residues" evidence="13">
    <location>
        <begin position="554"/>
        <end position="579"/>
    </location>
</feature>
<dbReference type="PROSITE" id="PS51292">
    <property type="entry name" value="ZF_RING_CH"/>
    <property type="match status" value="1"/>
</dbReference>